<sequence length="690" mass="78711">MARPSLLRVELVLLNQPNGAALQDTAFIISRFLGPSPTLALAKACTFGSIRFLTWIWDVSLDSELLEWSLTRCLQLDDHYRQHQFIQASKVAAGSGHVAILTWLLDHFPGCEVPVEVMETAAEKGHFGILKLLVTQSRDRDPSNKNACVQRNGIHLYGRSLELAIRFGQLKVTSWLIKEVAHEMDDREKIPAIETALAFGHEKLAQQLFPPGRCLLDYARLCTRSEIIEWNYACGYLKRDQRAAMHAFMSLIHTRRFDLMKKIAEQHEPLQNRSTWRCAWRDAVKSACSSCGLYEIRWLVEHPMGRRVCEEMRQFRRLFKLLCAACDKGNTPVMQYLYEQGLVDEFGDGLLCAIRGDHMESVKWILEHFPPTEHMPDYSVLVEAARHGCLEMLQYFHRMDSTVSGLSKSPQRQRGRQPRRMETWAQPIDRDNIRLVAATDGHLRTSRCVCTYRSEWHSTDAMDEAAANGQLEVVQWLHLNRTEGCTANAMDEAAANGYLEVVQWLHANRSEGCTTNAIDYAARNGHLDVVKWLHKMRGEGCTSRAIDGAAWAGFIGVVKWLHANGEAGGSTDAMDLAAIRGHLAMVKWLHANRTERCTGDAIINALCYGHLRTAHWLWETFPDHSPSLQSRLLYGEIQFDMLLFLHAHYPGIFTEESVRSIRKKLECPRDDHIIAWLEQNYSLKYFDVLS</sequence>
<dbReference type="AlphaFoldDB" id="A0ABD3EXE4"/>
<dbReference type="PANTHER" id="PTHR46586:SF3">
    <property type="entry name" value="ANKYRIN REPEAT-CONTAINING PROTEIN"/>
    <property type="match status" value="1"/>
</dbReference>
<dbReference type="InterPro" id="IPR002110">
    <property type="entry name" value="Ankyrin_rpt"/>
</dbReference>
<dbReference type="SUPFAM" id="SSF48403">
    <property type="entry name" value="Ankyrin repeat"/>
    <property type="match status" value="2"/>
</dbReference>
<evidence type="ECO:0000313" key="1">
    <source>
        <dbReference type="EMBL" id="KAL3657649.1"/>
    </source>
</evidence>
<organism evidence="1 2">
    <name type="scientific">Phytophthora oleae</name>
    <dbReference type="NCBI Taxonomy" id="2107226"/>
    <lineage>
        <taxon>Eukaryota</taxon>
        <taxon>Sar</taxon>
        <taxon>Stramenopiles</taxon>
        <taxon>Oomycota</taxon>
        <taxon>Peronosporomycetes</taxon>
        <taxon>Peronosporales</taxon>
        <taxon>Peronosporaceae</taxon>
        <taxon>Phytophthora</taxon>
    </lineage>
</organism>
<protein>
    <submittedName>
        <fullName evidence="1">Uncharacterized protein</fullName>
    </submittedName>
</protein>
<evidence type="ECO:0000313" key="2">
    <source>
        <dbReference type="Proteomes" id="UP001632037"/>
    </source>
</evidence>
<accession>A0ABD3EXE4</accession>
<keyword evidence="2" id="KW-1185">Reference proteome</keyword>
<comment type="caution">
    <text evidence="1">The sequence shown here is derived from an EMBL/GenBank/DDBJ whole genome shotgun (WGS) entry which is preliminary data.</text>
</comment>
<dbReference type="Proteomes" id="UP001632037">
    <property type="component" value="Unassembled WGS sequence"/>
</dbReference>
<dbReference type="PANTHER" id="PTHR46586">
    <property type="entry name" value="ANKYRIN REPEAT-CONTAINING PROTEIN"/>
    <property type="match status" value="1"/>
</dbReference>
<dbReference type="InterPro" id="IPR036770">
    <property type="entry name" value="Ankyrin_rpt-contain_sf"/>
</dbReference>
<reference evidence="1 2" key="1">
    <citation type="submission" date="2024-09" db="EMBL/GenBank/DDBJ databases">
        <title>Genome sequencing and assembly of Phytophthora oleae, isolate VK10A, causative agent of rot of olive drupes.</title>
        <authorList>
            <person name="Conti Taguali S."/>
            <person name="Riolo M."/>
            <person name="La Spada F."/>
            <person name="Cacciola S.O."/>
            <person name="Dionisio G."/>
        </authorList>
    </citation>
    <scope>NUCLEOTIDE SEQUENCE [LARGE SCALE GENOMIC DNA]</scope>
    <source>
        <strain evidence="1 2">VK10A</strain>
    </source>
</reference>
<dbReference type="InterPro" id="IPR052050">
    <property type="entry name" value="SecEffector_AnkRepeat"/>
</dbReference>
<dbReference type="Pfam" id="PF13637">
    <property type="entry name" value="Ank_4"/>
    <property type="match status" value="1"/>
</dbReference>
<gene>
    <name evidence="1" type="ORF">V7S43_017452</name>
</gene>
<dbReference type="Gene3D" id="1.25.40.20">
    <property type="entry name" value="Ankyrin repeat-containing domain"/>
    <property type="match status" value="3"/>
</dbReference>
<dbReference type="EMBL" id="JBIMZQ010000062">
    <property type="protein sequence ID" value="KAL3657649.1"/>
    <property type="molecule type" value="Genomic_DNA"/>
</dbReference>
<name>A0ABD3EXE4_9STRA</name>
<proteinExistence type="predicted"/>